<feature type="transmembrane region" description="Helical" evidence="8">
    <location>
        <begin position="270"/>
        <end position="290"/>
    </location>
</feature>
<evidence type="ECO:0000256" key="6">
    <source>
        <dbReference type="ARBA" id="ARBA00023065"/>
    </source>
</evidence>
<dbReference type="GO" id="GO:0005886">
    <property type="term" value="C:plasma membrane"/>
    <property type="evidence" value="ECO:0007669"/>
    <property type="project" value="TreeGrafter"/>
</dbReference>
<gene>
    <name evidence="9" type="ORF">C4D60_Mb10t28890</name>
</gene>
<keyword evidence="7 8" id="KW-0472">Membrane</keyword>
<dbReference type="PANTHER" id="PTHR11040">
    <property type="entry name" value="ZINC/IRON TRANSPORTER"/>
    <property type="match status" value="1"/>
</dbReference>
<evidence type="ECO:0000256" key="5">
    <source>
        <dbReference type="ARBA" id="ARBA00022989"/>
    </source>
</evidence>
<evidence type="ECO:0000256" key="1">
    <source>
        <dbReference type="ARBA" id="ARBA00004141"/>
    </source>
</evidence>
<name>A0A4S8J306_MUSBA</name>
<keyword evidence="6 8" id="KW-0406">Ion transport</keyword>
<feature type="transmembrane region" description="Helical" evidence="8">
    <location>
        <begin position="526"/>
        <end position="545"/>
    </location>
</feature>
<evidence type="ECO:0000256" key="3">
    <source>
        <dbReference type="ARBA" id="ARBA00022448"/>
    </source>
</evidence>
<dbReference type="GO" id="GO:0005385">
    <property type="term" value="F:zinc ion transmembrane transporter activity"/>
    <property type="evidence" value="ECO:0007669"/>
    <property type="project" value="InterPro"/>
</dbReference>
<evidence type="ECO:0000256" key="8">
    <source>
        <dbReference type="RuleBase" id="RU362088"/>
    </source>
</evidence>
<comment type="subcellular location">
    <subcellularLocation>
        <location evidence="1 8">Membrane</location>
        <topology evidence="1 8">Multi-pass membrane protein</topology>
    </subcellularLocation>
</comment>
<keyword evidence="5 8" id="KW-1133">Transmembrane helix</keyword>
<accession>A0A4S8J306</accession>
<comment type="similarity">
    <text evidence="2 8">Belongs to the ZIP transporter (TC 2.A.5) family.</text>
</comment>
<feature type="transmembrane region" description="Helical" evidence="8">
    <location>
        <begin position="495"/>
        <end position="514"/>
    </location>
</feature>
<comment type="caution">
    <text evidence="8">Lacks conserved residue(s) required for the propagation of feature annotation.</text>
</comment>
<dbReference type="EMBL" id="PYDT01000008">
    <property type="protein sequence ID" value="THU54792.1"/>
    <property type="molecule type" value="Genomic_DNA"/>
</dbReference>
<dbReference type="Pfam" id="PF02535">
    <property type="entry name" value="Zip"/>
    <property type="match status" value="1"/>
</dbReference>
<dbReference type="STRING" id="52838.A0A4S8J306"/>
<evidence type="ECO:0000256" key="7">
    <source>
        <dbReference type="ARBA" id="ARBA00023136"/>
    </source>
</evidence>
<comment type="caution">
    <text evidence="9">The sequence shown here is derived from an EMBL/GenBank/DDBJ whole genome shotgun (WGS) entry which is preliminary data.</text>
</comment>
<reference evidence="9 10" key="1">
    <citation type="journal article" date="2019" name="Nat. Plants">
        <title>Genome sequencing of Musa balbisiana reveals subgenome evolution and function divergence in polyploid bananas.</title>
        <authorList>
            <person name="Yao X."/>
        </authorList>
    </citation>
    <scope>NUCLEOTIDE SEQUENCE [LARGE SCALE GENOMIC DNA]</scope>
    <source>
        <strain evidence="10">cv. DH-PKW</strain>
        <tissue evidence="9">Leaves</tissue>
    </source>
</reference>
<feature type="transmembrane region" description="Helical" evidence="8">
    <location>
        <begin position="197"/>
        <end position="216"/>
    </location>
</feature>
<organism evidence="9 10">
    <name type="scientific">Musa balbisiana</name>
    <name type="common">Banana</name>
    <dbReference type="NCBI Taxonomy" id="52838"/>
    <lineage>
        <taxon>Eukaryota</taxon>
        <taxon>Viridiplantae</taxon>
        <taxon>Streptophyta</taxon>
        <taxon>Embryophyta</taxon>
        <taxon>Tracheophyta</taxon>
        <taxon>Spermatophyta</taxon>
        <taxon>Magnoliopsida</taxon>
        <taxon>Liliopsida</taxon>
        <taxon>Zingiberales</taxon>
        <taxon>Musaceae</taxon>
        <taxon>Musa</taxon>
    </lineage>
</organism>
<proteinExistence type="inferred from homology"/>
<protein>
    <submittedName>
        <fullName evidence="9">Uncharacterized protein</fullName>
    </submittedName>
</protein>
<dbReference type="PANTHER" id="PTHR11040:SF216">
    <property type="entry name" value="ZINC TRANSPORTER 10"/>
    <property type="match status" value="1"/>
</dbReference>
<keyword evidence="10" id="KW-1185">Reference proteome</keyword>
<sequence>MGTYATSFTTQADVAYTRRRGPWGRVAASINTYPTPQTYPASASQESTRRRRVILRIGGTGNRNRARSRSQARKVNSRYWVNVARSPRCRHSHRSQWVCSALNHAKFWAVGLVRSLQSLCLFISVVRVHESTYRNLVVELIGFLMQAFDILVCLTRFREQLSYFSVRVSESMAATSCAAVDAAEKCRDGEAALRLKVAAIAAILVAGTVGVAIPLVGRKQRLLRTDGGLFVCTKAFAAGVILATGFVHMLHGAESSLTHPCLPDSPWRRFPFAGFGAMLAALGTLVVDFLGTQFYERKQRAESTNAAAAVTAVAPITAAEDDKNGITVISVAAEARGEASGSEKGPMHIVGMHVHATAHRHGHVHVLATPGRSHGHDHEDEGGTSSHARNVVVSQILELGIVSHSVIIGLSLGVSQSPCTIRPLVAALSFHQFFEGFALGGCISQAQFKNTVAAVMACFFAITTPAGIAVGLGIASSYNAKSPRALVVEGLLDSMSAGILIYMALVDLIAADFLSQIMRCNVRLQVASYSALFLGAGAMSALAVWA</sequence>
<dbReference type="Proteomes" id="UP000317650">
    <property type="component" value="Chromosome 10"/>
</dbReference>
<evidence type="ECO:0000313" key="10">
    <source>
        <dbReference type="Proteomes" id="UP000317650"/>
    </source>
</evidence>
<dbReference type="InterPro" id="IPR004698">
    <property type="entry name" value="Zn/Fe_permease_fun/pln"/>
</dbReference>
<feature type="transmembrane region" description="Helical" evidence="8">
    <location>
        <begin position="452"/>
        <end position="475"/>
    </location>
</feature>
<evidence type="ECO:0000256" key="4">
    <source>
        <dbReference type="ARBA" id="ARBA00022692"/>
    </source>
</evidence>
<dbReference type="InterPro" id="IPR003689">
    <property type="entry name" value="ZIP"/>
</dbReference>
<feature type="transmembrane region" description="Helical" evidence="8">
    <location>
        <begin position="228"/>
        <end position="250"/>
    </location>
</feature>
<keyword evidence="3 8" id="KW-0813">Transport</keyword>
<evidence type="ECO:0000313" key="9">
    <source>
        <dbReference type="EMBL" id="THU54792.1"/>
    </source>
</evidence>
<dbReference type="NCBIfam" id="TIGR00820">
    <property type="entry name" value="zip"/>
    <property type="match status" value="1"/>
</dbReference>
<dbReference type="AlphaFoldDB" id="A0A4S8J306"/>
<keyword evidence="4 8" id="KW-0812">Transmembrane</keyword>
<evidence type="ECO:0000256" key="2">
    <source>
        <dbReference type="ARBA" id="ARBA00006939"/>
    </source>
</evidence>